<dbReference type="SMART" id="SM01011">
    <property type="entry name" value="AMP_N"/>
    <property type="match status" value="1"/>
</dbReference>
<evidence type="ECO:0000256" key="11">
    <source>
        <dbReference type="ARBA" id="ARBA00075356"/>
    </source>
</evidence>
<organism evidence="14 15">
    <name type="scientific">Pyrinomonas methylaliphatogenes</name>
    <dbReference type="NCBI Taxonomy" id="454194"/>
    <lineage>
        <taxon>Bacteria</taxon>
        <taxon>Pseudomonadati</taxon>
        <taxon>Acidobacteriota</taxon>
        <taxon>Blastocatellia</taxon>
        <taxon>Blastocatellales</taxon>
        <taxon>Pyrinomonadaceae</taxon>
        <taxon>Pyrinomonas</taxon>
    </lineage>
</organism>
<dbReference type="GO" id="GO:0070006">
    <property type="term" value="F:metalloaminopeptidase activity"/>
    <property type="evidence" value="ECO:0007669"/>
    <property type="project" value="InterPro"/>
</dbReference>
<evidence type="ECO:0000256" key="9">
    <source>
        <dbReference type="ARBA" id="ARBA00023211"/>
    </source>
</evidence>
<dbReference type="GO" id="GO:0006508">
    <property type="term" value="P:proteolysis"/>
    <property type="evidence" value="ECO:0007669"/>
    <property type="project" value="UniProtKB-KW"/>
</dbReference>
<comment type="similarity">
    <text evidence="3">Belongs to the peptidase M24B family.</text>
</comment>
<dbReference type="GO" id="GO:0005829">
    <property type="term" value="C:cytosol"/>
    <property type="evidence" value="ECO:0007669"/>
    <property type="project" value="TreeGrafter"/>
</dbReference>
<dbReference type="Gene3D" id="3.40.350.10">
    <property type="entry name" value="Creatinase/prolidase N-terminal domain"/>
    <property type="match status" value="1"/>
</dbReference>
<dbReference type="PANTHER" id="PTHR43226">
    <property type="entry name" value="XAA-PRO AMINOPEPTIDASE 3"/>
    <property type="match status" value="1"/>
</dbReference>
<dbReference type="CDD" id="cd01087">
    <property type="entry name" value="Prolidase"/>
    <property type="match status" value="1"/>
</dbReference>
<sequence>MRRPQLAEFMRRMDSHSIAIIASAREAVRSNDTTYRFRQDSDFYYLTGFNEPEAIAVIAPEDEKPYTLFVRPRDPEKETWDGPRAGVEGAIERYGADAAFPIGEFQGKLQELLKGKRTLYYRLGVDHELDRVIIGEIARMRALGRRGIVPPQTIVDTGALLHEMRLIKSDDEIALIQRAAEITAEAHREAMTKARPGMREYEIEALIEYIFRRRGATAAYNSIIGSGANATILHYSINDAVLREGDLLLIDAGAEYQGYAADITRTFPVSGRFSKEQRDIYEVVLETQKECIEMVRPGVTIDELHNRSVEILTEGMIRLGLLAGDASQLIKEEVYKRFYMHRLGHYLGLDVHDVGLYYVDGQSRRLEAGMVITIEPGLYVAREAEAPERYRGIGVRIEDDVLVTTEGHRVLTSGVPKEIEELEDLIARARERASHPIA</sequence>
<dbReference type="Proteomes" id="UP000031518">
    <property type="component" value="Unassembled WGS sequence"/>
</dbReference>
<evidence type="ECO:0000256" key="3">
    <source>
        <dbReference type="ARBA" id="ARBA00008766"/>
    </source>
</evidence>
<reference evidence="14 15" key="1">
    <citation type="submission" date="2013-12" db="EMBL/GenBank/DDBJ databases">
        <authorList>
            <person name="Stott M."/>
        </authorList>
    </citation>
    <scope>NUCLEOTIDE SEQUENCE [LARGE SCALE GENOMIC DNA]</scope>
    <source>
        <strain evidence="14 15">K22</strain>
    </source>
</reference>
<evidence type="ECO:0000256" key="2">
    <source>
        <dbReference type="ARBA" id="ARBA00001936"/>
    </source>
</evidence>
<dbReference type="InterPro" id="IPR001714">
    <property type="entry name" value="Pept_M24_MAP"/>
</dbReference>
<dbReference type="InterPro" id="IPR001131">
    <property type="entry name" value="Peptidase_M24B_aminopep-P_CS"/>
</dbReference>
<reference evidence="14 15" key="2">
    <citation type="submission" date="2015-01" db="EMBL/GenBank/DDBJ databases">
        <title>Complete genome sequence of Pyrinomonas methylaliphatogenes type strain K22T.</title>
        <authorList>
            <person name="Lee K.C.Y."/>
            <person name="Power J.F."/>
            <person name="Dunfield P.F."/>
            <person name="Morgan X.C."/>
            <person name="Huttenhower C."/>
            <person name="Stott M.B."/>
        </authorList>
    </citation>
    <scope>NUCLEOTIDE SEQUENCE [LARGE SCALE GENOMIC DNA]</scope>
    <source>
        <strain evidence="14 15">K22</strain>
    </source>
</reference>
<evidence type="ECO:0000256" key="10">
    <source>
        <dbReference type="ARBA" id="ARBA00069363"/>
    </source>
</evidence>
<accession>A0A0B6X3A2</accession>
<dbReference type="GO" id="GO:0030145">
    <property type="term" value="F:manganese ion binding"/>
    <property type="evidence" value="ECO:0007669"/>
    <property type="project" value="InterPro"/>
</dbReference>
<dbReference type="EC" id="3.4.11.9" evidence="4"/>
<keyword evidence="15" id="KW-1185">Reference proteome</keyword>
<keyword evidence="8" id="KW-0482">Metalloprotease</keyword>
<dbReference type="Gene3D" id="3.90.230.10">
    <property type="entry name" value="Creatinase/methionine aminopeptidase superfamily"/>
    <property type="match status" value="1"/>
</dbReference>
<keyword evidence="7 14" id="KW-0378">Hydrolase</keyword>
<name>A0A0B6X3A2_9BACT</name>
<gene>
    <name evidence="14" type="ORF">PYK22_03038</name>
</gene>
<evidence type="ECO:0000256" key="1">
    <source>
        <dbReference type="ARBA" id="ARBA00001424"/>
    </source>
</evidence>
<dbReference type="Pfam" id="PF05195">
    <property type="entry name" value="AMP_N"/>
    <property type="match status" value="1"/>
</dbReference>
<protein>
    <recommendedName>
        <fullName evidence="10">Xaa-Pro aminopeptidase</fullName>
        <ecNumber evidence="4">3.4.11.9</ecNumber>
    </recommendedName>
    <alternativeName>
        <fullName evidence="11">Aminopeptidase P II</fullName>
    </alternativeName>
    <alternativeName>
        <fullName evidence="12">X-Pro aminopeptidase</fullName>
    </alternativeName>
</protein>
<comment type="cofactor">
    <cofactor evidence="2">
        <name>Mn(2+)</name>
        <dbReference type="ChEBI" id="CHEBI:29035"/>
    </cofactor>
</comment>
<dbReference type="OrthoDB" id="9806388at2"/>
<dbReference type="NCBIfam" id="NF008131">
    <property type="entry name" value="PRK10879.1"/>
    <property type="match status" value="1"/>
</dbReference>
<keyword evidence="6" id="KW-0479">Metal-binding</keyword>
<evidence type="ECO:0000256" key="6">
    <source>
        <dbReference type="ARBA" id="ARBA00022723"/>
    </source>
</evidence>
<dbReference type="SUPFAM" id="SSF55920">
    <property type="entry name" value="Creatinase/aminopeptidase"/>
    <property type="match status" value="1"/>
</dbReference>
<comment type="catalytic activity">
    <reaction evidence="1">
        <text>Release of any N-terminal amino acid, including proline, that is linked to proline, even from a dipeptide or tripeptide.</text>
        <dbReference type="EC" id="3.4.11.9"/>
    </reaction>
</comment>
<proteinExistence type="inferred from homology"/>
<keyword evidence="9" id="KW-0464">Manganese</keyword>
<evidence type="ECO:0000313" key="14">
    <source>
        <dbReference type="EMBL" id="CDM66989.1"/>
    </source>
</evidence>
<feature type="domain" description="Aminopeptidase P N-terminal" evidence="13">
    <location>
        <begin position="4"/>
        <end position="130"/>
    </location>
</feature>
<dbReference type="EMBL" id="CBXV010000008">
    <property type="protein sequence ID" value="CDM66989.1"/>
    <property type="molecule type" value="Genomic_DNA"/>
</dbReference>
<evidence type="ECO:0000256" key="5">
    <source>
        <dbReference type="ARBA" id="ARBA00022670"/>
    </source>
</evidence>
<evidence type="ECO:0000256" key="12">
    <source>
        <dbReference type="ARBA" id="ARBA00081411"/>
    </source>
</evidence>
<evidence type="ECO:0000256" key="7">
    <source>
        <dbReference type="ARBA" id="ARBA00022801"/>
    </source>
</evidence>
<dbReference type="InterPro" id="IPR052433">
    <property type="entry name" value="X-Pro_dipept-like"/>
</dbReference>
<dbReference type="RefSeq" id="WP_041979286.1">
    <property type="nucleotide sequence ID" value="NZ_CBXV010000008.1"/>
</dbReference>
<keyword evidence="14" id="KW-0031">Aminopeptidase</keyword>
<dbReference type="PROSITE" id="PS00491">
    <property type="entry name" value="PROLINE_PEPTIDASE"/>
    <property type="match status" value="1"/>
</dbReference>
<evidence type="ECO:0000256" key="4">
    <source>
        <dbReference type="ARBA" id="ARBA00012574"/>
    </source>
</evidence>
<evidence type="ECO:0000313" key="15">
    <source>
        <dbReference type="Proteomes" id="UP000031518"/>
    </source>
</evidence>
<dbReference type="STRING" id="454194.PYK22_03038"/>
<dbReference type="SUPFAM" id="SSF53092">
    <property type="entry name" value="Creatinase/prolidase N-terminal domain"/>
    <property type="match status" value="1"/>
</dbReference>
<evidence type="ECO:0000256" key="8">
    <source>
        <dbReference type="ARBA" id="ARBA00023049"/>
    </source>
</evidence>
<dbReference type="AlphaFoldDB" id="A0A0B6X3A2"/>
<keyword evidence="5" id="KW-0645">Protease</keyword>
<dbReference type="FunFam" id="3.90.230.10:FF:000002">
    <property type="entry name" value="Xaa-Pro aminopeptidase 3"/>
    <property type="match status" value="1"/>
</dbReference>
<dbReference type="Pfam" id="PF00557">
    <property type="entry name" value="Peptidase_M24"/>
    <property type="match status" value="1"/>
</dbReference>
<dbReference type="InterPro" id="IPR029149">
    <property type="entry name" value="Creatin/AminoP/Spt16_N"/>
</dbReference>
<evidence type="ECO:0000259" key="13">
    <source>
        <dbReference type="SMART" id="SM01011"/>
    </source>
</evidence>
<dbReference type="InterPro" id="IPR007865">
    <property type="entry name" value="Aminopep_P_N"/>
</dbReference>
<dbReference type="PRINTS" id="PR00599">
    <property type="entry name" value="MAPEPTIDASE"/>
</dbReference>
<dbReference type="InterPro" id="IPR036005">
    <property type="entry name" value="Creatinase/aminopeptidase-like"/>
</dbReference>
<dbReference type="PANTHER" id="PTHR43226:SF4">
    <property type="entry name" value="XAA-PRO AMINOPEPTIDASE 3"/>
    <property type="match status" value="1"/>
</dbReference>
<dbReference type="InterPro" id="IPR000994">
    <property type="entry name" value="Pept_M24"/>
</dbReference>